<dbReference type="GO" id="GO:0003691">
    <property type="term" value="F:double-stranded telomeric DNA binding"/>
    <property type="evidence" value="ECO:0007669"/>
    <property type="project" value="InterPro"/>
</dbReference>
<protein>
    <recommendedName>
        <fullName evidence="12">Myb-like domain-containing protein</fullName>
    </recommendedName>
</protein>
<feature type="domain" description="Myb-like" evidence="8">
    <location>
        <begin position="11"/>
        <end position="59"/>
    </location>
</feature>
<dbReference type="GO" id="GO:0005634">
    <property type="term" value="C:nucleus"/>
    <property type="evidence" value="ECO:0007669"/>
    <property type="project" value="UniProtKB-SubCell"/>
</dbReference>
<dbReference type="PANTHER" id="PTHR46267:SF15">
    <property type="entry name" value="WINGED HELIX-TURN-HELIX TRANSCRIPTION REPRESSOR DNA-BINDING PROTEIN-RELATED"/>
    <property type="match status" value="1"/>
</dbReference>
<keyword evidence="5" id="KW-0238">DNA-binding</keyword>
<feature type="compositionally biased region" description="Gly residues" evidence="7">
    <location>
        <begin position="525"/>
        <end position="548"/>
    </location>
</feature>
<evidence type="ECO:0008006" key="12">
    <source>
        <dbReference type="Google" id="ProtNLM"/>
    </source>
</evidence>
<comment type="caution">
    <text evidence="10">The sequence shown here is derived from an EMBL/GenBank/DDBJ whole genome shotgun (WGS) entry which is preliminary data.</text>
</comment>
<dbReference type="AlphaFoldDB" id="A0A8J4LPJ5"/>
<organism evidence="10 11">
    <name type="scientific">Volvox reticuliferus</name>
    <dbReference type="NCBI Taxonomy" id="1737510"/>
    <lineage>
        <taxon>Eukaryota</taxon>
        <taxon>Viridiplantae</taxon>
        <taxon>Chlorophyta</taxon>
        <taxon>core chlorophytes</taxon>
        <taxon>Chlorophyceae</taxon>
        <taxon>CS clade</taxon>
        <taxon>Chlamydomonadales</taxon>
        <taxon>Volvocaceae</taxon>
        <taxon>Volvox</taxon>
    </lineage>
</organism>
<evidence type="ECO:0000259" key="9">
    <source>
        <dbReference type="PROSITE" id="PS51294"/>
    </source>
</evidence>
<feature type="region of interest" description="Disordered" evidence="7">
    <location>
        <begin position="69"/>
        <end position="132"/>
    </location>
</feature>
<dbReference type="InterPro" id="IPR013083">
    <property type="entry name" value="Znf_RING/FYVE/PHD"/>
</dbReference>
<dbReference type="SUPFAM" id="SSF57903">
    <property type="entry name" value="FYVE/PHD zinc finger"/>
    <property type="match status" value="1"/>
</dbReference>
<dbReference type="PROSITE" id="PS51294">
    <property type="entry name" value="HTH_MYB"/>
    <property type="match status" value="1"/>
</dbReference>
<comment type="subcellular location">
    <subcellularLocation>
        <location evidence="1">Nucleus</location>
    </subcellularLocation>
</comment>
<evidence type="ECO:0000256" key="2">
    <source>
        <dbReference type="ARBA" id="ARBA00022454"/>
    </source>
</evidence>
<feature type="domain" description="HTH myb-type" evidence="9">
    <location>
        <begin position="1"/>
        <end position="63"/>
    </location>
</feature>
<feature type="region of interest" description="Disordered" evidence="7">
    <location>
        <begin position="454"/>
        <end position="572"/>
    </location>
</feature>
<dbReference type="GO" id="GO:0008270">
    <property type="term" value="F:zinc ion binding"/>
    <property type="evidence" value="ECO:0007669"/>
    <property type="project" value="UniProtKB-KW"/>
</dbReference>
<feature type="compositionally biased region" description="Low complexity" evidence="7">
    <location>
        <begin position="562"/>
        <end position="572"/>
    </location>
</feature>
<evidence type="ECO:0000256" key="6">
    <source>
        <dbReference type="ARBA" id="ARBA00023242"/>
    </source>
</evidence>
<evidence type="ECO:0000256" key="3">
    <source>
        <dbReference type="ARBA" id="ARBA00022771"/>
    </source>
</evidence>
<dbReference type="CDD" id="cd11660">
    <property type="entry name" value="SANT_TRF"/>
    <property type="match status" value="1"/>
</dbReference>
<dbReference type="Gene3D" id="1.10.246.220">
    <property type="match status" value="1"/>
</dbReference>
<reference evidence="10" key="1">
    <citation type="journal article" date="2021" name="Proc. Natl. Acad. Sci. U.S.A.">
        <title>Three genomes in the algal genus Volvox reveal the fate of a haploid sex-determining region after a transition to homothallism.</title>
        <authorList>
            <person name="Yamamoto K."/>
            <person name="Hamaji T."/>
            <person name="Kawai-Toyooka H."/>
            <person name="Matsuzaki R."/>
            <person name="Takahashi F."/>
            <person name="Nishimura Y."/>
            <person name="Kawachi M."/>
            <person name="Noguchi H."/>
            <person name="Minakuchi Y."/>
            <person name="Umen J.G."/>
            <person name="Toyoda A."/>
            <person name="Nozaki H."/>
        </authorList>
    </citation>
    <scope>NUCLEOTIDE SEQUENCE</scope>
    <source>
        <strain evidence="10">NIES-3785</strain>
    </source>
</reference>
<evidence type="ECO:0000256" key="5">
    <source>
        <dbReference type="ARBA" id="ARBA00023125"/>
    </source>
</evidence>
<dbReference type="InterPro" id="IPR044597">
    <property type="entry name" value="SMH1-6"/>
</dbReference>
<dbReference type="SUPFAM" id="SSF46689">
    <property type="entry name" value="Homeodomain-like"/>
    <property type="match status" value="1"/>
</dbReference>
<dbReference type="InterPro" id="IPR001005">
    <property type="entry name" value="SANT/Myb"/>
</dbReference>
<dbReference type="InterPro" id="IPR011011">
    <property type="entry name" value="Znf_FYVE_PHD"/>
</dbReference>
<keyword evidence="3" id="KW-0479">Metal-binding</keyword>
<dbReference type="PANTHER" id="PTHR46267">
    <property type="entry name" value="SINGLE MYB HISTONE 4"/>
    <property type="match status" value="1"/>
</dbReference>
<dbReference type="Proteomes" id="UP000722791">
    <property type="component" value="Unassembled WGS sequence"/>
</dbReference>
<dbReference type="SMART" id="SM00717">
    <property type="entry name" value="SANT"/>
    <property type="match status" value="1"/>
</dbReference>
<keyword evidence="4" id="KW-0862">Zinc</keyword>
<evidence type="ECO:0000259" key="8">
    <source>
        <dbReference type="PROSITE" id="PS50090"/>
    </source>
</evidence>
<feature type="non-terminal residue" evidence="10">
    <location>
        <position position="1"/>
    </location>
</feature>
<dbReference type="InterPro" id="IPR009057">
    <property type="entry name" value="Homeodomain-like_sf"/>
</dbReference>
<feature type="region of interest" description="Disordered" evidence="7">
    <location>
        <begin position="239"/>
        <end position="338"/>
    </location>
</feature>
<sequence length="572" mass="58206">MVKQTRGYRVWDPASEDALKAGVRKHGLGAWEHIRKDPQFAILSDRTGVQLKDKWRNLVKFRHIDPDEQRTYKPKTQGPWSKKYKRDRTQGLSGTASPVSGDGGGASEDELAHHPTDPQALRQSGRTNAQKRKALSDMAMLLDGDGGELYTASEDDEHAGVITAPGGGAPIVGSSAAIDVPLLGDGTALGSGAIEGEVGLKRSRPRSLGRGSLGRSIGSRHRKALEDRRFGIYDRRRYGFAEDGSGPRGRSGDGDGDGDGSGDASESDGAGLAGGGGASVRCAVPPRIRRRGGAGRRGSGRGGSDDDDDEDPNTEDPDSGSDGDAAVDEIGGGGVGGGGHVRGAAGGTMEEYVISCPCGVTYDDGEMMIECESCAAWAHVACLRQQMLIAPERFHYNFETYHCSGCQAALHSLQRGPSAHLTGCVQSDAIGAGAGALEAAGCFPASAGLGSSGKSDPSVLVGMGSPPHRNGALNGGQEDVGRALGVGGGAEQRDGDADGDTASEDSQRKASELSTILLGLANGRMGNGGSGGTARRGGGGGSNGGPANSGGFSKLGPLARSAAPPGTAAAPG</sequence>
<proteinExistence type="predicted"/>
<keyword evidence="2" id="KW-0158">Chromosome</keyword>
<accession>A0A8J4LPJ5</accession>
<evidence type="ECO:0000313" key="10">
    <source>
        <dbReference type="EMBL" id="GIM04457.1"/>
    </source>
</evidence>
<dbReference type="PROSITE" id="PS50090">
    <property type="entry name" value="MYB_LIKE"/>
    <property type="match status" value="1"/>
</dbReference>
<evidence type="ECO:0000256" key="4">
    <source>
        <dbReference type="ARBA" id="ARBA00022833"/>
    </source>
</evidence>
<gene>
    <name evidence="10" type="ORF">Vretimale_9022</name>
</gene>
<feature type="compositionally biased region" description="Acidic residues" evidence="7">
    <location>
        <begin position="305"/>
        <end position="327"/>
    </location>
</feature>
<evidence type="ECO:0000256" key="1">
    <source>
        <dbReference type="ARBA" id="ARBA00004123"/>
    </source>
</evidence>
<dbReference type="Gene3D" id="3.30.40.10">
    <property type="entry name" value="Zinc/RING finger domain, C3HC4 (zinc finger)"/>
    <property type="match status" value="1"/>
</dbReference>
<dbReference type="InterPro" id="IPR017930">
    <property type="entry name" value="Myb_dom"/>
</dbReference>
<evidence type="ECO:0000313" key="11">
    <source>
        <dbReference type="Proteomes" id="UP000722791"/>
    </source>
</evidence>
<dbReference type="EMBL" id="BNCQ01000016">
    <property type="protein sequence ID" value="GIM04457.1"/>
    <property type="molecule type" value="Genomic_DNA"/>
</dbReference>
<keyword evidence="6" id="KW-0539">Nucleus</keyword>
<evidence type="ECO:0000256" key="7">
    <source>
        <dbReference type="SAM" id="MobiDB-lite"/>
    </source>
</evidence>
<name>A0A8J4LPJ5_9CHLO</name>
<keyword evidence="3" id="KW-0863">Zinc-finger</keyword>